<dbReference type="EMBL" id="MYFO01000003">
    <property type="protein sequence ID" value="TFE90842.1"/>
    <property type="molecule type" value="Genomic_DNA"/>
</dbReference>
<evidence type="ECO:0008006" key="4">
    <source>
        <dbReference type="Google" id="ProtNLM"/>
    </source>
</evidence>
<feature type="chain" id="PRO_5021379017" description="Sporulation protein" evidence="1">
    <location>
        <begin position="24"/>
        <end position="139"/>
    </location>
</feature>
<keyword evidence="3" id="KW-1185">Reference proteome</keyword>
<accession>A0A4Y8Q8H8</accession>
<protein>
    <recommendedName>
        <fullName evidence="4">Sporulation protein</fullName>
    </recommendedName>
</protein>
<proteinExistence type="predicted"/>
<dbReference type="PROSITE" id="PS51257">
    <property type="entry name" value="PROKAR_LIPOPROTEIN"/>
    <property type="match status" value="1"/>
</dbReference>
<dbReference type="RefSeq" id="WP_134749667.1">
    <property type="nucleotide sequence ID" value="NZ_MYFO02000007.1"/>
</dbReference>
<reference evidence="2 3" key="1">
    <citation type="submission" date="2017-03" db="EMBL/GenBank/DDBJ databases">
        <title>Isolation of Levoglucosan Utilizing Bacteria.</title>
        <authorList>
            <person name="Arya A.S."/>
        </authorList>
    </citation>
    <scope>NUCLEOTIDE SEQUENCE [LARGE SCALE GENOMIC DNA]</scope>
    <source>
        <strain evidence="2 3">MEC069</strain>
    </source>
</reference>
<organism evidence="2 3">
    <name type="scientific">Paenibacillus athensensis</name>
    <dbReference type="NCBI Taxonomy" id="1967502"/>
    <lineage>
        <taxon>Bacteria</taxon>
        <taxon>Bacillati</taxon>
        <taxon>Bacillota</taxon>
        <taxon>Bacilli</taxon>
        <taxon>Bacillales</taxon>
        <taxon>Paenibacillaceae</taxon>
        <taxon>Paenibacillus</taxon>
    </lineage>
</organism>
<gene>
    <name evidence="2" type="ORF">B5M42_03165</name>
</gene>
<name>A0A4Y8Q8H8_9BACL</name>
<keyword evidence="1" id="KW-0732">Signal</keyword>
<comment type="caution">
    <text evidence="2">The sequence shown here is derived from an EMBL/GenBank/DDBJ whole genome shotgun (WGS) entry which is preliminary data.</text>
</comment>
<evidence type="ECO:0000313" key="3">
    <source>
        <dbReference type="Proteomes" id="UP000298246"/>
    </source>
</evidence>
<sequence length="139" mass="14811">MFHRTWKLALLAAALTAASGCGAASSGFGAASGSGNSVKAKQAYPQDGYMGLTSVNPNNPLDPTYHHYRDDTDLMKAVLAQLNGIADSRIVLNGPVASVRITPKPELTPAQVEDLRTQVKLALNTNMPRYTIKVVMNGR</sequence>
<evidence type="ECO:0000256" key="1">
    <source>
        <dbReference type="SAM" id="SignalP"/>
    </source>
</evidence>
<dbReference type="AlphaFoldDB" id="A0A4Y8Q8H8"/>
<feature type="signal peptide" evidence="1">
    <location>
        <begin position="1"/>
        <end position="23"/>
    </location>
</feature>
<dbReference type="OrthoDB" id="2679017at2"/>
<evidence type="ECO:0000313" key="2">
    <source>
        <dbReference type="EMBL" id="TFE90842.1"/>
    </source>
</evidence>
<dbReference type="Proteomes" id="UP000298246">
    <property type="component" value="Unassembled WGS sequence"/>
</dbReference>